<evidence type="ECO:0000256" key="4">
    <source>
        <dbReference type="ARBA" id="ARBA00022801"/>
    </source>
</evidence>
<organism evidence="8 9">
    <name type="scientific">Neoarthrinium moseri</name>
    <dbReference type="NCBI Taxonomy" id="1658444"/>
    <lineage>
        <taxon>Eukaryota</taxon>
        <taxon>Fungi</taxon>
        <taxon>Dikarya</taxon>
        <taxon>Ascomycota</taxon>
        <taxon>Pezizomycotina</taxon>
        <taxon>Sordariomycetes</taxon>
        <taxon>Xylariomycetidae</taxon>
        <taxon>Amphisphaeriales</taxon>
        <taxon>Apiosporaceae</taxon>
        <taxon>Neoarthrinium</taxon>
    </lineage>
</organism>
<accession>A0A9P9WA66</accession>
<protein>
    <recommendedName>
        <fullName evidence="6">Carboxypeptidase</fullName>
        <ecNumber evidence="6">3.4.16.-</ecNumber>
    </recommendedName>
</protein>
<comment type="caution">
    <text evidence="8">The sequence shown here is derived from an EMBL/GenBank/DDBJ whole genome shotgun (WGS) entry which is preliminary data.</text>
</comment>
<dbReference type="Gene3D" id="3.40.50.1820">
    <property type="entry name" value="alpha/beta hydrolase"/>
    <property type="match status" value="1"/>
</dbReference>
<proteinExistence type="inferred from homology"/>
<keyword evidence="5" id="KW-0325">Glycoprotein</keyword>
<evidence type="ECO:0000313" key="9">
    <source>
        <dbReference type="Proteomes" id="UP000829685"/>
    </source>
</evidence>
<feature type="region of interest" description="Disordered" evidence="7">
    <location>
        <begin position="527"/>
        <end position="550"/>
    </location>
</feature>
<dbReference type="Pfam" id="PF00450">
    <property type="entry name" value="Peptidase_S10"/>
    <property type="match status" value="1"/>
</dbReference>
<dbReference type="GO" id="GO:0004185">
    <property type="term" value="F:serine-type carboxypeptidase activity"/>
    <property type="evidence" value="ECO:0007669"/>
    <property type="project" value="UniProtKB-UniRule"/>
</dbReference>
<dbReference type="SUPFAM" id="SSF53474">
    <property type="entry name" value="alpha/beta-Hydrolases"/>
    <property type="match status" value="1"/>
</dbReference>
<name>A0A9P9WA66_9PEZI</name>
<feature type="chain" id="PRO_5040528131" description="Carboxypeptidase" evidence="6">
    <location>
        <begin position="19"/>
        <end position="550"/>
    </location>
</feature>
<evidence type="ECO:0000256" key="1">
    <source>
        <dbReference type="ARBA" id="ARBA00009431"/>
    </source>
</evidence>
<comment type="similarity">
    <text evidence="1 6">Belongs to the peptidase S10 family.</text>
</comment>
<keyword evidence="3 6" id="KW-0645">Protease</keyword>
<dbReference type="InterPro" id="IPR018202">
    <property type="entry name" value="Ser_caboxypep_ser_AS"/>
</dbReference>
<dbReference type="EMBL" id="JAFIMR010000055">
    <property type="protein sequence ID" value="KAI1853873.1"/>
    <property type="molecule type" value="Genomic_DNA"/>
</dbReference>
<keyword evidence="6" id="KW-0732">Signal</keyword>
<dbReference type="InterPro" id="IPR029058">
    <property type="entry name" value="AB_hydrolase_fold"/>
</dbReference>
<gene>
    <name evidence="8" type="ORF">JX265_012558</name>
</gene>
<dbReference type="PROSITE" id="PS00131">
    <property type="entry name" value="CARBOXYPEPT_SER_SER"/>
    <property type="match status" value="1"/>
</dbReference>
<feature type="signal peptide" evidence="6">
    <location>
        <begin position="1"/>
        <end position="18"/>
    </location>
</feature>
<reference evidence="8" key="1">
    <citation type="submission" date="2021-03" db="EMBL/GenBank/DDBJ databases">
        <title>Revisited historic fungal species revealed as producer of novel bioactive compounds through whole genome sequencing and comparative genomics.</title>
        <authorList>
            <person name="Vignolle G.A."/>
            <person name="Hochenegger N."/>
            <person name="Mach R.L."/>
            <person name="Mach-Aigner A.R."/>
            <person name="Javad Rahimi M."/>
            <person name="Salim K.A."/>
            <person name="Chan C.M."/>
            <person name="Lim L.B.L."/>
            <person name="Cai F."/>
            <person name="Druzhinina I.S."/>
            <person name="U'Ren J.M."/>
            <person name="Derntl C."/>
        </authorList>
    </citation>
    <scope>NUCLEOTIDE SEQUENCE</scope>
    <source>
        <strain evidence="8">TUCIM 5799</strain>
    </source>
</reference>
<dbReference type="EC" id="3.4.16.-" evidence="6"/>
<dbReference type="GO" id="GO:0006508">
    <property type="term" value="P:proteolysis"/>
    <property type="evidence" value="ECO:0007669"/>
    <property type="project" value="UniProtKB-KW"/>
</dbReference>
<keyword evidence="9" id="KW-1185">Reference proteome</keyword>
<sequence>MRWTSIFAALASVAAVSAFKPGSPGHRLAKLQEKQAKAAEQRAADAERLGSDYIKRQEGSVFLNEKTERFAVNGSQLPDVDFDIGESYAGQLPIGNSNDTDLFFWFFPSTNEAAKEEVVIWFTGGPGCSSMVALLQENGPLTWQPGTYKPQANPWSWHHLSNVIWIDQPVGTGYTTGTPTARNEFDVADQFRGFWKNFVDLFGMHDYKVYITGESYGGMYCPYIAGGMLDQNDTTYFDVAGMLVYDGLIGEVSGDIVTVPFVDYWHGLFPFNDSFSEQIHDQHESCGYAEYFETYLTYPPPGPQPSKQPGLTDDQSDYLANCSVSNDVWDAILALNPCFNIYSVNAQCPIAYDPLGFAASNDYLPPGAPVVYFNQTAVKQALHVPASADWEICKRGVFPHGDQSPGSTTVQIPKVVERTQNVQLVHGSLDMVLLLNQTLLAIQNMTWAGALGFQREPLEPLYVPYHANPDLGTAAGAGVFGTAHTERGLTYMTVELSGHQVPGFQPTVAFRQLEVLLGRIPDMQSKLPFTTDANNTAQPDGPLGQGTGDN</sequence>
<keyword evidence="4 6" id="KW-0378">Hydrolase</keyword>
<dbReference type="PANTHER" id="PTHR11802:SF479">
    <property type="entry name" value="CARBOXYPEPTIDASE"/>
    <property type="match status" value="1"/>
</dbReference>
<evidence type="ECO:0000256" key="7">
    <source>
        <dbReference type="SAM" id="MobiDB-lite"/>
    </source>
</evidence>
<dbReference type="PRINTS" id="PR00724">
    <property type="entry name" value="CRBOXYPTASEC"/>
</dbReference>
<dbReference type="Proteomes" id="UP000829685">
    <property type="component" value="Unassembled WGS sequence"/>
</dbReference>
<evidence type="ECO:0000256" key="6">
    <source>
        <dbReference type="RuleBase" id="RU361156"/>
    </source>
</evidence>
<evidence type="ECO:0000313" key="8">
    <source>
        <dbReference type="EMBL" id="KAI1853873.1"/>
    </source>
</evidence>
<dbReference type="InterPro" id="IPR001563">
    <property type="entry name" value="Peptidase_S10"/>
</dbReference>
<evidence type="ECO:0000256" key="3">
    <source>
        <dbReference type="ARBA" id="ARBA00022670"/>
    </source>
</evidence>
<dbReference type="PANTHER" id="PTHR11802">
    <property type="entry name" value="SERINE PROTEASE FAMILY S10 SERINE CARBOXYPEPTIDASE"/>
    <property type="match status" value="1"/>
</dbReference>
<feature type="compositionally biased region" description="Polar residues" evidence="7">
    <location>
        <begin position="527"/>
        <end position="538"/>
    </location>
</feature>
<evidence type="ECO:0000256" key="5">
    <source>
        <dbReference type="ARBA" id="ARBA00023180"/>
    </source>
</evidence>
<dbReference type="AlphaFoldDB" id="A0A9P9WA66"/>
<evidence type="ECO:0000256" key="2">
    <source>
        <dbReference type="ARBA" id="ARBA00022645"/>
    </source>
</evidence>
<keyword evidence="2 6" id="KW-0121">Carboxypeptidase</keyword>